<dbReference type="InterPro" id="IPR023210">
    <property type="entry name" value="NADP_OxRdtase_dom"/>
</dbReference>
<evidence type="ECO:0000256" key="3">
    <source>
        <dbReference type="ARBA" id="ARBA00038157"/>
    </source>
</evidence>
<reference evidence="5" key="1">
    <citation type="submission" date="2022-07" db="EMBL/GenBank/DDBJ databases">
        <title>Genome Sequence of Xylaria arbuscula.</title>
        <authorList>
            <person name="Buettner E."/>
        </authorList>
    </citation>
    <scope>NUCLEOTIDE SEQUENCE</scope>
    <source>
        <strain evidence="5">VT107</strain>
    </source>
</reference>
<evidence type="ECO:0000259" key="4">
    <source>
        <dbReference type="Pfam" id="PF00248"/>
    </source>
</evidence>
<evidence type="ECO:0000256" key="2">
    <source>
        <dbReference type="ARBA" id="ARBA00023002"/>
    </source>
</evidence>
<dbReference type="Pfam" id="PF00248">
    <property type="entry name" value="Aldo_ket_red"/>
    <property type="match status" value="1"/>
</dbReference>
<organism evidence="5 6">
    <name type="scientific">Xylaria arbuscula</name>
    <dbReference type="NCBI Taxonomy" id="114810"/>
    <lineage>
        <taxon>Eukaryota</taxon>
        <taxon>Fungi</taxon>
        <taxon>Dikarya</taxon>
        <taxon>Ascomycota</taxon>
        <taxon>Pezizomycotina</taxon>
        <taxon>Sordariomycetes</taxon>
        <taxon>Xylariomycetidae</taxon>
        <taxon>Xylariales</taxon>
        <taxon>Xylariaceae</taxon>
        <taxon>Xylaria</taxon>
    </lineage>
</organism>
<keyword evidence="6" id="KW-1185">Reference proteome</keyword>
<dbReference type="EMBL" id="JANPWZ010003626">
    <property type="protein sequence ID" value="KAJ3551887.1"/>
    <property type="molecule type" value="Genomic_DNA"/>
</dbReference>
<gene>
    <name evidence="5" type="ORF">NPX13_g11250</name>
</gene>
<dbReference type="PANTHER" id="PTHR43364">
    <property type="entry name" value="NADH-SPECIFIC METHYLGLYOXAL REDUCTASE-RELATED"/>
    <property type="match status" value="1"/>
</dbReference>
<sequence length="389" mass="43022">MSNLATLFAPAPKPKSLLGYHRVLAPSAGAKVSPLCLGAMNLGDSWKGFMGECNKEQSFELLDGFFDLGGNFIDTANNYQNEESETWIGEWMKSRGNRDQLVIATKYTTGFRTSHRDKEPMQSNFVGNSMKSMRTSVERSLKKLQTDYIDLLYVHWWDFTSSVEEVMHGLNNLIASGKVLYLGVSDTPAWIVVKANDYAKANGLRPFSVYQGKWNAGFRDMEREIIPMCRDQGMAICPWAPLGQGKFKSAEARKSGEQGSARGSELSENDIKISDALESIAKSKNTSLHAVAIAYVMHKTPHVYPIVGQRSVKHLKANIEALGVSLSQEDIAAIDGAAPFDIGFPMNFIFRDYKYTDTASDVLLTRAAALIDVPPVPAPTRPHNRDDIA</sequence>
<proteinExistence type="inferred from homology"/>
<dbReference type="AlphaFoldDB" id="A0A9W8N357"/>
<dbReference type="InterPro" id="IPR050523">
    <property type="entry name" value="AKR_Detox_Biosynth"/>
</dbReference>
<dbReference type="Gene3D" id="3.20.20.100">
    <property type="entry name" value="NADP-dependent oxidoreductase domain"/>
    <property type="match status" value="1"/>
</dbReference>
<keyword evidence="1" id="KW-0521">NADP</keyword>
<dbReference type="Proteomes" id="UP001148614">
    <property type="component" value="Unassembled WGS sequence"/>
</dbReference>
<dbReference type="InterPro" id="IPR036812">
    <property type="entry name" value="NAD(P)_OxRdtase_dom_sf"/>
</dbReference>
<evidence type="ECO:0000313" key="6">
    <source>
        <dbReference type="Proteomes" id="UP001148614"/>
    </source>
</evidence>
<keyword evidence="2" id="KW-0560">Oxidoreductase</keyword>
<evidence type="ECO:0000313" key="5">
    <source>
        <dbReference type="EMBL" id="KAJ3551887.1"/>
    </source>
</evidence>
<comment type="similarity">
    <text evidence="3">Belongs to the aldo/keto reductase family. Aldo/keto reductase 2 subfamily.</text>
</comment>
<dbReference type="PANTHER" id="PTHR43364:SF7">
    <property type="entry name" value="NADP-DEPENDENT OXIDOREDUCTASE DOMAIN-CONTAINING PROTEIN-RELATED"/>
    <property type="match status" value="1"/>
</dbReference>
<comment type="caution">
    <text evidence="5">The sequence shown here is derived from an EMBL/GenBank/DDBJ whole genome shotgun (WGS) entry which is preliminary data.</text>
</comment>
<dbReference type="SUPFAM" id="SSF51430">
    <property type="entry name" value="NAD(P)-linked oxidoreductase"/>
    <property type="match status" value="1"/>
</dbReference>
<dbReference type="GO" id="GO:0016491">
    <property type="term" value="F:oxidoreductase activity"/>
    <property type="evidence" value="ECO:0007669"/>
    <property type="project" value="UniProtKB-KW"/>
</dbReference>
<name>A0A9W8N357_9PEZI</name>
<accession>A0A9W8N357</accession>
<dbReference type="CDD" id="cd19146">
    <property type="entry name" value="AKR_AKR9A1-2"/>
    <property type="match status" value="1"/>
</dbReference>
<protein>
    <recommendedName>
        <fullName evidence="4">NADP-dependent oxidoreductase domain-containing protein</fullName>
    </recommendedName>
</protein>
<dbReference type="VEuPathDB" id="FungiDB:F4678DRAFT_435564"/>
<feature type="domain" description="NADP-dependent oxidoreductase" evidence="4">
    <location>
        <begin position="34"/>
        <end position="337"/>
    </location>
</feature>
<evidence type="ECO:0000256" key="1">
    <source>
        <dbReference type="ARBA" id="ARBA00022857"/>
    </source>
</evidence>